<evidence type="ECO:0000313" key="2">
    <source>
        <dbReference type="EMBL" id="TFU05540.1"/>
    </source>
</evidence>
<gene>
    <name evidence="2" type="ORF">EUV02_00385</name>
</gene>
<feature type="signal peptide" evidence="1">
    <location>
        <begin position="1"/>
        <end position="21"/>
    </location>
</feature>
<keyword evidence="3" id="KW-1185">Reference proteome</keyword>
<keyword evidence="1" id="KW-0732">Signal</keyword>
<dbReference type="EMBL" id="SIHO01000001">
    <property type="protein sequence ID" value="TFU05540.1"/>
    <property type="molecule type" value="Genomic_DNA"/>
</dbReference>
<feature type="chain" id="PRO_5021293157" evidence="1">
    <location>
        <begin position="22"/>
        <end position="110"/>
    </location>
</feature>
<dbReference type="RefSeq" id="WP_135244264.1">
    <property type="nucleotide sequence ID" value="NZ_SIHO01000001.1"/>
</dbReference>
<organism evidence="2 3">
    <name type="scientific">Glacieibacterium arshaanense</name>
    <dbReference type="NCBI Taxonomy" id="2511025"/>
    <lineage>
        <taxon>Bacteria</taxon>
        <taxon>Pseudomonadati</taxon>
        <taxon>Pseudomonadota</taxon>
        <taxon>Alphaproteobacteria</taxon>
        <taxon>Sphingomonadales</taxon>
        <taxon>Sphingosinicellaceae</taxon>
        <taxon>Glacieibacterium</taxon>
    </lineage>
</organism>
<reference evidence="2 3" key="1">
    <citation type="submission" date="2019-02" db="EMBL/GenBank/DDBJ databases">
        <title>Polymorphobacter sp. isolated from the lake at the Tibet of China.</title>
        <authorList>
            <person name="Li A."/>
        </authorList>
    </citation>
    <scope>NUCLEOTIDE SEQUENCE [LARGE SCALE GENOMIC DNA]</scope>
    <source>
        <strain evidence="2 3">DJ1R-1</strain>
    </source>
</reference>
<dbReference type="OrthoDB" id="7586249at2"/>
<evidence type="ECO:0000256" key="1">
    <source>
        <dbReference type="SAM" id="SignalP"/>
    </source>
</evidence>
<dbReference type="AlphaFoldDB" id="A0A4Y9EQA6"/>
<evidence type="ECO:0000313" key="3">
    <source>
        <dbReference type="Proteomes" id="UP000297737"/>
    </source>
</evidence>
<comment type="caution">
    <text evidence="2">The sequence shown here is derived from an EMBL/GenBank/DDBJ whole genome shotgun (WGS) entry which is preliminary data.</text>
</comment>
<dbReference type="InterPro" id="IPR030972">
    <property type="entry name" value="UrcA_uranyl"/>
</dbReference>
<accession>A0A4Y9EQA6</accession>
<name>A0A4Y9EQA6_9SPHN</name>
<dbReference type="Proteomes" id="UP000297737">
    <property type="component" value="Unassembled WGS sequence"/>
</dbReference>
<protein>
    <submittedName>
        <fullName evidence="2">UrcA family protein</fullName>
    </submittedName>
</protein>
<proteinExistence type="predicted"/>
<dbReference type="NCBIfam" id="TIGR04433">
    <property type="entry name" value="UrcA_uranyl"/>
    <property type="match status" value="1"/>
</dbReference>
<sequence>MMFRTPLIAAALIALPMFATAAAAQQTVSGKISYADLDLGTPAGRAALETRVDATIAQLTAPEDYRDLKQLQQSAQMSAAMHAAATAQLAPVLARAETSGGGVATGALRK</sequence>